<reference evidence="1" key="1">
    <citation type="submission" date="2018-01" db="EMBL/GenBank/DDBJ databases">
        <title>An insight into the sialome of Amazonian anophelines.</title>
        <authorList>
            <person name="Ribeiro J.M."/>
            <person name="Scarpassa V."/>
            <person name="Calvo E."/>
        </authorList>
    </citation>
    <scope>NUCLEOTIDE SEQUENCE</scope>
    <source>
        <tissue evidence="1">Salivary glands</tissue>
    </source>
</reference>
<organism evidence="1">
    <name type="scientific">Anopheles triannulatus</name>
    <dbReference type="NCBI Taxonomy" id="58253"/>
    <lineage>
        <taxon>Eukaryota</taxon>
        <taxon>Metazoa</taxon>
        <taxon>Ecdysozoa</taxon>
        <taxon>Arthropoda</taxon>
        <taxon>Hexapoda</taxon>
        <taxon>Insecta</taxon>
        <taxon>Pterygota</taxon>
        <taxon>Neoptera</taxon>
        <taxon>Endopterygota</taxon>
        <taxon>Diptera</taxon>
        <taxon>Nematocera</taxon>
        <taxon>Culicoidea</taxon>
        <taxon>Culicidae</taxon>
        <taxon>Anophelinae</taxon>
        <taxon>Anopheles</taxon>
    </lineage>
</organism>
<dbReference type="EMBL" id="GGFK01011610">
    <property type="protein sequence ID" value="MBW44931.1"/>
    <property type="molecule type" value="Transcribed_RNA"/>
</dbReference>
<dbReference type="AlphaFoldDB" id="A0A2M4AVY9"/>
<accession>A0A2M4AVY9</accession>
<sequence>MHGPLVLGMLHPAHARRKDTLLALYVQLVPANHLDQLVAAQRQKLVPAGHLREVLMDVPIGGHDQLRAAQRISELPDAQHVLRVKLSLQKLGTRITDLVQLQERSTNHQALHVLGVDLHHATVREVDQCFEREWFDLLHRNLLDSALGHIVGEHCVKVGNGGRQYDPVR</sequence>
<name>A0A2M4AVY9_9DIPT</name>
<protein>
    <submittedName>
        <fullName evidence="1">Uncharacterized protein</fullName>
    </submittedName>
</protein>
<proteinExistence type="predicted"/>
<evidence type="ECO:0000313" key="1">
    <source>
        <dbReference type="EMBL" id="MBW44931.1"/>
    </source>
</evidence>